<dbReference type="SUPFAM" id="SSF48403">
    <property type="entry name" value="Ankyrin repeat"/>
    <property type="match status" value="1"/>
</dbReference>
<evidence type="ECO:0000256" key="3">
    <source>
        <dbReference type="PROSITE-ProRule" id="PRU00023"/>
    </source>
</evidence>
<dbReference type="PANTHER" id="PTHR24171:SF10">
    <property type="entry name" value="ANKYRIN REPEAT DOMAIN-CONTAINING PROTEIN 29-LIKE"/>
    <property type="match status" value="1"/>
</dbReference>
<dbReference type="Proteomes" id="UP000274131">
    <property type="component" value="Unassembled WGS sequence"/>
</dbReference>
<organism evidence="6">
    <name type="scientific">Enterobius vermicularis</name>
    <name type="common">Human pinworm</name>
    <dbReference type="NCBI Taxonomy" id="51028"/>
    <lineage>
        <taxon>Eukaryota</taxon>
        <taxon>Metazoa</taxon>
        <taxon>Ecdysozoa</taxon>
        <taxon>Nematoda</taxon>
        <taxon>Chromadorea</taxon>
        <taxon>Rhabditida</taxon>
        <taxon>Spirurina</taxon>
        <taxon>Oxyuridomorpha</taxon>
        <taxon>Oxyuroidea</taxon>
        <taxon>Oxyuridae</taxon>
        <taxon>Enterobius</taxon>
    </lineage>
</organism>
<dbReference type="InterPro" id="IPR002110">
    <property type="entry name" value="Ankyrin_rpt"/>
</dbReference>
<feature type="repeat" description="ANK" evidence="3">
    <location>
        <begin position="70"/>
        <end position="102"/>
    </location>
</feature>
<dbReference type="PROSITE" id="PS50297">
    <property type="entry name" value="ANK_REP_REGION"/>
    <property type="match status" value="1"/>
</dbReference>
<gene>
    <name evidence="4" type="ORF">EVEC_LOCUS6258</name>
</gene>
<dbReference type="SMART" id="SM00248">
    <property type="entry name" value="ANK"/>
    <property type="match status" value="3"/>
</dbReference>
<dbReference type="AlphaFoldDB" id="A0A158QAT2"/>
<dbReference type="Pfam" id="PF12796">
    <property type="entry name" value="Ank_2"/>
    <property type="match status" value="1"/>
</dbReference>
<dbReference type="EMBL" id="UXUI01008443">
    <property type="protein sequence ID" value="VDD91507.1"/>
    <property type="molecule type" value="Genomic_DNA"/>
</dbReference>
<dbReference type="Pfam" id="PF00023">
    <property type="entry name" value="Ank"/>
    <property type="match status" value="1"/>
</dbReference>
<reference evidence="6" key="1">
    <citation type="submission" date="2016-04" db="UniProtKB">
        <authorList>
            <consortium name="WormBaseParasite"/>
        </authorList>
    </citation>
    <scope>IDENTIFICATION</scope>
</reference>
<protein>
    <submittedName>
        <fullName evidence="6">ANK_REP_REGION domain-containing protein</fullName>
    </submittedName>
</protein>
<dbReference type="PANTHER" id="PTHR24171">
    <property type="entry name" value="ANKYRIN REPEAT DOMAIN-CONTAINING PROTEIN 39-RELATED"/>
    <property type="match status" value="1"/>
</dbReference>
<name>A0A158QAT2_ENTVE</name>
<dbReference type="PROSITE" id="PS50088">
    <property type="entry name" value="ANK_REPEAT"/>
    <property type="match status" value="2"/>
</dbReference>
<dbReference type="OrthoDB" id="539213at2759"/>
<keyword evidence="1" id="KW-0677">Repeat</keyword>
<dbReference type="STRING" id="51028.A0A158QAT2"/>
<reference evidence="4 5" key="2">
    <citation type="submission" date="2018-10" db="EMBL/GenBank/DDBJ databases">
        <authorList>
            <consortium name="Pathogen Informatics"/>
        </authorList>
    </citation>
    <scope>NUCLEOTIDE SEQUENCE [LARGE SCALE GENOMIC DNA]</scope>
</reference>
<feature type="repeat" description="ANK" evidence="3">
    <location>
        <begin position="37"/>
        <end position="69"/>
    </location>
</feature>
<dbReference type="InterPro" id="IPR036770">
    <property type="entry name" value="Ankyrin_rpt-contain_sf"/>
</dbReference>
<dbReference type="Gene3D" id="1.25.40.20">
    <property type="entry name" value="Ankyrin repeat-containing domain"/>
    <property type="match status" value="1"/>
</dbReference>
<accession>A0A158QAT2</accession>
<evidence type="ECO:0000313" key="6">
    <source>
        <dbReference type="WBParaSite" id="EVEC_0000671001-mRNA-1"/>
    </source>
</evidence>
<evidence type="ECO:0000313" key="5">
    <source>
        <dbReference type="Proteomes" id="UP000274131"/>
    </source>
</evidence>
<dbReference type="WBParaSite" id="EVEC_0000671001-mRNA-1">
    <property type="protein sequence ID" value="EVEC_0000671001-mRNA-1"/>
    <property type="gene ID" value="EVEC_0000671001"/>
</dbReference>
<evidence type="ECO:0000256" key="2">
    <source>
        <dbReference type="ARBA" id="ARBA00023043"/>
    </source>
</evidence>
<keyword evidence="5" id="KW-1185">Reference proteome</keyword>
<keyword evidence="2 3" id="KW-0040">ANK repeat</keyword>
<proteinExistence type="predicted"/>
<evidence type="ECO:0000256" key="1">
    <source>
        <dbReference type="ARBA" id="ARBA00022737"/>
    </source>
</evidence>
<evidence type="ECO:0000313" key="4">
    <source>
        <dbReference type="EMBL" id="VDD91507.1"/>
    </source>
</evidence>
<sequence>MEFFGSGRTPRLGEYKNIGLYGIDQLAAAGTEKAKKTLETLLLIACEKGQANSVRYLAERGANVNGTDDYGWTPLMIATQSGQNGIVTYLMEKGAETEAVNKNGWTTLMIACKNGRFKTVKHLLSKYPKLSEEADNEVAFR</sequence>